<feature type="transmembrane region" description="Helical" evidence="9">
    <location>
        <begin position="235"/>
        <end position="258"/>
    </location>
</feature>
<organism evidence="12 13">
    <name type="scientific">Oikeobacillus pervagus</name>
    <dbReference type="NCBI Taxonomy" id="1325931"/>
    <lineage>
        <taxon>Bacteria</taxon>
        <taxon>Bacillati</taxon>
        <taxon>Bacillota</taxon>
        <taxon>Bacilli</taxon>
        <taxon>Bacillales</taxon>
        <taxon>Bacillaceae</taxon>
        <taxon>Oikeobacillus</taxon>
    </lineage>
</organism>
<accession>A0AAJ1T1J2</accession>
<dbReference type="GO" id="GO:0015421">
    <property type="term" value="F:ABC-type oligopeptide transporter activity"/>
    <property type="evidence" value="ECO:0007669"/>
    <property type="project" value="TreeGrafter"/>
</dbReference>
<dbReference type="GO" id="GO:0005886">
    <property type="term" value="C:plasma membrane"/>
    <property type="evidence" value="ECO:0007669"/>
    <property type="project" value="UniProtKB-SubCell"/>
</dbReference>
<evidence type="ECO:0000256" key="2">
    <source>
        <dbReference type="ARBA" id="ARBA00022448"/>
    </source>
</evidence>
<evidence type="ECO:0000313" key="13">
    <source>
        <dbReference type="Proteomes" id="UP001237207"/>
    </source>
</evidence>
<dbReference type="RefSeq" id="WP_307258727.1">
    <property type="nucleotide sequence ID" value="NZ_JAUSUC010000064.1"/>
</dbReference>
<dbReference type="InterPro" id="IPR011527">
    <property type="entry name" value="ABC1_TM_dom"/>
</dbReference>
<feature type="domain" description="ABC transmembrane type-1" evidence="11">
    <location>
        <begin position="33"/>
        <end position="298"/>
    </location>
</feature>
<dbReference type="InterPro" id="IPR036640">
    <property type="entry name" value="ABC1_TM_sf"/>
</dbReference>
<dbReference type="PANTHER" id="PTHR43394">
    <property type="entry name" value="ATP-DEPENDENT PERMEASE MDL1, MITOCHONDRIAL"/>
    <property type="match status" value="1"/>
</dbReference>
<protein>
    <submittedName>
        <fullName evidence="12">ATP-binding cassette subfamily B protein</fullName>
    </submittedName>
</protein>
<keyword evidence="6 12" id="KW-0067">ATP-binding</keyword>
<evidence type="ECO:0000256" key="4">
    <source>
        <dbReference type="ARBA" id="ARBA00022692"/>
    </source>
</evidence>
<feature type="transmembrane region" description="Helical" evidence="9">
    <location>
        <begin position="278"/>
        <end position="296"/>
    </location>
</feature>
<feature type="domain" description="ABC transporter" evidence="10">
    <location>
        <begin position="332"/>
        <end position="565"/>
    </location>
</feature>
<dbReference type="GO" id="GO:0016887">
    <property type="term" value="F:ATP hydrolysis activity"/>
    <property type="evidence" value="ECO:0007669"/>
    <property type="project" value="InterPro"/>
</dbReference>
<dbReference type="InterPro" id="IPR003439">
    <property type="entry name" value="ABC_transporter-like_ATP-bd"/>
</dbReference>
<reference evidence="12" key="1">
    <citation type="submission" date="2023-07" db="EMBL/GenBank/DDBJ databases">
        <title>Genomic Encyclopedia of Type Strains, Phase IV (KMG-IV): sequencing the most valuable type-strain genomes for metagenomic binning, comparative biology and taxonomic classification.</title>
        <authorList>
            <person name="Goeker M."/>
        </authorList>
    </citation>
    <scope>NUCLEOTIDE SEQUENCE</scope>
    <source>
        <strain evidence="12">DSM 23947</strain>
    </source>
</reference>
<keyword evidence="7 9" id="KW-1133">Transmembrane helix</keyword>
<evidence type="ECO:0000256" key="3">
    <source>
        <dbReference type="ARBA" id="ARBA00022475"/>
    </source>
</evidence>
<keyword evidence="2" id="KW-0813">Transport</keyword>
<keyword evidence="3" id="KW-1003">Cell membrane</keyword>
<dbReference type="InterPro" id="IPR003593">
    <property type="entry name" value="AAA+_ATPase"/>
</dbReference>
<evidence type="ECO:0000256" key="1">
    <source>
        <dbReference type="ARBA" id="ARBA00004651"/>
    </source>
</evidence>
<dbReference type="Gene3D" id="1.20.1560.10">
    <property type="entry name" value="ABC transporter type 1, transmembrane domain"/>
    <property type="match status" value="1"/>
</dbReference>
<sequence>MKGVLSYLKPYRKYMIFAWVLMLMELAVDLLHPLFMVKIIDEGIVKGDLSIVYRWGALMLLTSIIAFAAGITNSFAASHVGQNFGYDVRKALFKKIQTFSFADFNRFSSSTLITRLTNDVTQIQMTIFLFLRIALKAPLLVIFGTLMVFLINFRLALVLGVTIPLSIAFLVWMYKKSSHLFQIVQSKLDRVNGILSENLAGIRLIKAFLRSHFEGSRFKKASHALMKKTIEVSTIVELVSPILHFVMNSSILVILWFANKEILSNQAEIGEVVAIVNYAMRITMSLSMATFILMFVSRAHASTERIQDVLETSVQMEEDKEVAPFQIQDGHICFKNVSFRYPGDSVTVLDDLSFTVEPNETIAILGATGAGKSSLFQLIPRLYDVSEGAVHIDGIDVREMKQEHLRNQIGLVPQDALLFSGTIKENIQWGKEDATMDEIINAAKHAQIHETIMKFPHSYRTVIGQKGVNLSGGQKQRISLARAFIRQPKILLLDDSTSALDMKTEEKLLEGLRSYKGTKLLITQKISTALKADRIFILEDGKIVAMGTHGKLLRISDLYRKIVQSQNMRKGAFQYVKTSSANEN</sequence>
<keyword evidence="4 9" id="KW-0812">Transmembrane</keyword>
<comment type="caution">
    <text evidence="12">The sequence shown here is derived from an EMBL/GenBank/DDBJ whole genome shotgun (WGS) entry which is preliminary data.</text>
</comment>
<keyword evidence="8 9" id="KW-0472">Membrane</keyword>
<feature type="transmembrane region" description="Helical" evidence="9">
    <location>
        <begin position="129"/>
        <end position="149"/>
    </location>
</feature>
<evidence type="ECO:0000256" key="9">
    <source>
        <dbReference type="SAM" id="Phobius"/>
    </source>
</evidence>
<dbReference type="PANTHER" id="PTHR43394:SF1">
    <property type="entry name" value="ATP-BINDING CASSETTE SUB-FAMILY B MEMBER 10, MITOCHONDRIAL"/>
    <property type="match status" value="1"/>
</dbReference>
<dbReference type="InterPro" id="IPR027417">
    <property type="entry name" value="P-loop_NTPase"/>
</dbReference>
<dbReference type="InterPro" id="IPR017871">
    <property type="entry name" value="ABC_transporter-like_CS"/>
</dbReference>
<dbReference type="SUPFAM" id="SSF52540">
    <property type="entry name" value="P-loop containing nucleoside triphosphate hydrolases"/>
    <property type="match status" value="1"/>
</dbReference>
<feature type="transmembrane region" description="Helical" evidence="9">
    <location>
        <begin position="55"/>
        <end position="76"/>
    </location>
</feature>
<dbReference type="Gene3D" id="3.40.50.300">
    <property type="entry name" value="P-loop containing nucleotide triphosphate hydrolases"/>
    <property type="match status" value="1"/>
</dbReference>
<evidence type="ECO:0000259" key="10">
    <source>
        <dbReference type="PROSITE" id="PS50893"/>
    </source>
</evidence>
<keyword evidence="13" id="KW-1185">Reference proteome</keyword>
<dbReference type="InterPro" id="IPR039421">
    <property type="entry name" value="Type_1_exporter"/>
</dbReference>
<evidence type="ECO:0000256" key="5">
    <source>
        <dbReference type="ARBA" id="ARBA00022741"/>
    </source>
</evidence>
<evidence type="ECO:0000256" key="6">
    <source>
        <dbReference type="ARBA" id="ARBA00022840"/>
    </source>
</evidence>
<dbReference type="CDD" id="cd18548">
    <property type="entry name" value="ABC_6TM_Tm287_like"/>
    <property type="match status" value="1"/>
</dbReference>
<evidence type="ECO:0000256" key="8">
    <source>
        <dbReference type="ARBA" id="ARBA00023136"/>
    </source>
</evidence>
<feature type="transmembrane region" description="Helical" evidence="9">
    <location>
        <begin position="155"/>
        <end position="174"/>
    </location>
</feature>
<dbReference type="PROSITE" id="PS00211">
    <property type="entry name" value="ABC_TRANSPORTER_1"/>
    <property type="match status" value="1"/>
</dbReference>
<feature type="transmembrane region" description="Helical" evidence="9">
    <location>
        <begin position="16"/>
        <end position="35"/>
    </location>
</feature>
<dbReference type="EMBL" id="JAUSUC010000064">
    <property type="protein sequence ID" value="MDQ0216659.1"/>
    <property type="molecule type" value="Genomic_DNA"/>
</dbReference>
<dbReference type="Proteomes" id="UP001237207">
    <property type="component" value="Unassembled WGS sequence"/>
</dbReference>
<evidence type="ECO:0000313" key="12">
    <source>
        <dbReference type="EMBL" id="MDQ0216659.1"/>
    </source>
</evidence>
<comment type="subcellular location">
    <subcellularLocation>
        <location evidence="1">Cell membrane</location>
        <topology evidence="1">Multi-pass membrane protein</topology>
    </subcellularLocation>
</comment>
<dbReference type="AlphaFoldDB" id="A0AAJ1T1J2"/>
<dbReference type="SMART" id="SM00382">
    <property type="entry name" value="AAA"/>
    <property type="match status" value="1"/>
</dbReference>
<dbReference type="FunFam" id="3.40.50.300:FF:000221">
    <property type="entry name" value="Multidrug ABC transporter ATP-binding protein"/>
    <property type="match status" value="1"/>
</dbReference>
<gene>
    <name evidence="12" type="ORF">J2S13_003133</name>
</gene>
<dbReference type="Pfam" id="PF00005">
    <property type="entry name" value="ABC_tran"/>
    <property type="match status" value="1"/>
</dbReference>
<evidence type="ECO:0000256" key="7">
    <source>
        <dbReference type="ARBA" id="ARBA00022989"/>
    </source>
</evidence>
<name>A0AAJ1T1J2_9BACI</name>
<evidence type="ECO:0000259" key="11">
    <source>
        <dbReference type="PROSITE" id="PS50929"/>
    </source>
</evidence>
<dbReference type="Pfam" id="PF00664">
    <property type="entry name" value="ABC_membrane"/>
    <property type="match status" value="1"/>
</dbReference>
<dbReference type="PROSITE" id="PS50893">
    <property type="entry name" value="ABC_TRANSPORTER_2"/>
    <property type="match status" value="1"/>
</dbReference>
<dbReference type="GO" id="GO:0005524">
    <property type="term" value="F:ATP binding"/>
    <property type="evidence" value="ECO:0007669"/>
    <property type="project" value="UniProtKB-KW"/>
</dbReference>
<proteinExistence type="predicted"/>
<dbReference type="SUPFAM" id="SSF90123">
    <property type="entry name" value="ABC transporter transmembrane region"/>
    <property type="match status" value="1"/>
</dbReference>
<keyword evidence="5" id="KW-0547">Nucleotide-binding</keyword>
<dbReference type="PROSITE" id="PS50929">
    <property type="entry name" value="ABC_TM1F"/>
    <property type="match status" value="1"/>
</dbReference>